<evidence type="ECO:0000256" key="4">
    <source>
        <dbReference type="ARBA" id="ARBA00022801"/>
    </source>
</evidence>
<sequence length="270" mass="30296">MDDSSLPASMETIESSSLPASMDVTATLDNSLPSTMEADQPTIKGPMKESAVPNNDIIILFDLETTGLAKNSDIIQIAAEVVGQNNMWSKYLIPNQDIGYHATQVTGMHVEETDGVRILMEGNEEVDAASYEDGLTQFYYYLCQLSNKKDHNARLILVAHNGRRFDAPILVNAFKKINVSSSDLSEKEIYFSDSLEILRKLQKDQHPLLNNPQDEGRKKLSLGLGKLYRHLFQEDFPAHDATEDVKAMKRILFERLKLNKSIISNDTFSL</sequence>
<dbReference type="EnsemblMetazoa" id="XM_011407974.1">
    <property type="protein sequence ID" value="XP_011406276.1"/>
    <property type="gene ID" value="LOC105314052"/>
</dbReference>
<dbReference type="GO" id="GO:0008296">
    <property type="term" value="F:3'-5'-DNA exonuclease activity"/>
    <property type="evidence" value="ECO:0007669"/>
    <property type="project" value="TreeGrafter"/>
</dbReference>
<dbReference type="InterPro" id="IPR040393">
    <property type="entry name" value="TREX1/2"/>
</dbReference>
<dbReference type="CDD" id="cd06127">
    <property type="entry name" value="DEDDh"/>
    <property type="match status" value="1"/>
</dbReference>
<comment type="cofactor">
    <cofactor evidence="1">
        <name>Mg(2+)</name>
        <dbReference type="ChEBI" id="CHEBI:18420"/>
    </cofactor>
</comment>
<name>A0A1X7U238_AMPQE</name>
<dbReference type="GO" id="GO:0005737">
    <property type="term" value="C:cytoplasm"/>
    <property type="evidence" value="ECO:0007669"/>
    <property type="project" value="TreeGrafter"/>
</dbReference>
<keyword evidence="11" id="KW-1185">Reference proteome</keyword>
<dbReference type="PANTHER" id="PTHR13058">
    <property type="entry name" value="THREE PRIME REPAIR EXONUCLEASE 1, 2"/>
    <property type="match status" value="1"/>
</dbReference>
<dbReference type="SMART" id="SM00479">
    <property type="entry name" value="EXOIII"/>
    <property type="match status" value="1"/>
</dbReference>
<dbReference type="Proteomes" id="UP000007879">
    <property type="component" value="Unassembled WGS sequence"/>
</dbReference>
<keyword evidence="4" id="KW-0378">Hydrolase</keyword>
<evidence type="ECO:0000256" key="3">
    <source>
        <dbReference type="ARBA" id="ARBA00022723"/>
    </source>
</evidence>
<keyword evidence="2" id="KW-0540">Nuclease</keyword>
<dbReference type="Pfam" id="PF22123">
    <property type="entry name" value="Exu_RNase_H_like"/>
    <property type="match status" value="1"/>
</dbReference>
<reference evidence="11" key="1">
    <citation type="journal article" date="2010" name="Nature">
        <title>The Amphimedon queenslandica genome and the evolution of animal complexity.</title>
        <authorList>
            <person name="Srivastava M."/>
            <person name="Simakov O."/>
            <person name="Chapman J."/>
            <person name="Fahey B."/>
            <person name="Gauthier M.E."/>
            <person name="Mitros T."/>
            <person name="Richards G.S."/>
            <person name="Conaco C."/>
            <person name="Dacre M."/>
            <person name="Hellsten U."/>
            <person name="Larroux C."/>
            <person name="Putnam N.H."/>
            <person name="Stanke M."/>
            <person name="Adamska M."/>
            <person name="Darling A."/>
            <person name="Degnan S.M."/>
            <person name="Oakley T.H."/>
            <person name="Plachetzki D.C."/>
            <person name="Zhai Y."/>
            <person name="Adamski M."/>
            <person name="Calcino A."/>
            <person name="Cummins S.F."/>
            <person name="Goodstein D.M."/>
            <person name="Harris C."/>
            <person name="Jackson D.J."/>
            <person name="Leys S.P."/>
            <person name="Shu S."/>
            <person name="Woodcroft B.J."/>
            <person name="Vervoort M."/>
            <person name="Kosik K.S."/>
            <person name="Manning G."/>
            <person name="Degnan B.M."/>
            <person name="Rokhsar D.S."/>
        </authorList>
    </citation>
    <scope>NUCLEOTIDE SEQUENCE [LARGE SCALE GENOMIC DNA]</scope>
</reference>
<evidence type="ECO:0000256" key="2">
    <source>
        <dbReference type="ARBA" id="ARBA00022722"/>
    </source>
</evidence>
<feature type="domain" description="Exonuclease" evidence="9">
    <location>
        <begin position="57"/>
        <end position="261"/>
    </location>
</feature>
<evidence type="ECO:0000313" key="11">
    <source>
        <dbReference type="Proteomes" id="UP000007879"/>
    </source>
</evidence>
<evidence type="ECO:0000256" key="5">
    <source>
        <dbReference type="ARBA" id="ARBA00022839"/>
    </source>
</evidence>
<dbReference type="SUPFAM" id="SSF53098">
    <property type="entry name" value="Ribonuclease H-like"/>
    <property type="match status" value="1"/>
</dbReference>
<dbReference type="KEGG" id="aqu:105314052"/>
<dbReference type="InterPro" id="IPR036397">
    <property type="entry name" value="RNaseH_sf"/>
</dbReference>
<dbReference type="AlphaFoldDB" id="A0A1X7U238"/>
<dbReference type="GO" id="GO:0006308">
    <property type="term" value="P:DNA catabolic process"/>
    <property type="evidence" value="ECO:0007669"/>
    <property type="project" value="TreeGrafter"/>
</dbReference>
<dbReference type="InterPro" id="IPR054362">
    <property type="entry name" value="Exu_RNase_H-like"/>
</dbReference>
<evidence type="ECO:0000256" key="8">
    <source>
        <dbReference type="SAM" id="MobiDB-lite"/>
    </source>
</evidence>
<protein>
    <recommendedName>
        <fullName evidence="9">Exonuclease domain-containing protein</fullName>
    </recommendedName>
</protein>
<keyword evidence="3" id="KW-0479">Metal-binding</keyword>
<evidence type="ECO:0000256" key="1">
    <source>
        <dbReference type="ARBA" id="ARBA00001946"/>
    </source>
</evidence>
<dbReference type="EnsemblMetazoa" id="Aqu2.1.21479_001">
    <property type="protein sequence ID" value="Aqu2.1.21479_001"/>
    <property type="gene ID" value="Aqu2.1.21479"/>
</dbReference>
<keyword evidence="5" id="KW-0269">Exonuclease</keyword>
<keyword evidence="6" id="KW-0460">Magnesium</keyword>
<feature type="region of interest" description="Disordered" evidence="8">
    <location>
        <begin position="1"/>
        <end position="22"/>
    </location>
</feature>
<dbReference type="STRING" id="400682.A0A1X7U238"/>
<dbReference type="OrthoDB" id="5980496at2759"/>
<evidence type="ECO:0000259" key="9">
    <source>
        <dbReference type="SMART" id="SM00479"/>
    </source>
</evidence>
<dbReference type="Gene3D" id="3.30.420.10">
    <property type="entry name" value="Ribonuclease H-like superfamily/Ribonuclease H"/>
    <property type="match status" value="1"/>
</dbReference>
<evidence type="ECO:0000256" key="6">
    <source>
        <dbReference type="ARBA" id="ARBA00022842"/>
    </source>
</evidence>
<accession>A0A1X7U238</accession>
<dbReference type="InParanoid" id="A0A1X7U238"/>
<dbReference type="GO" id="GO:0046872">
    <property type="term" value="F:metal ion binding"/>
    <property type="evidence" value="ECO:0007669"/>
    <property type="project" value="UniProtKB-KW"/>
</dbReference>
<reference evidence="10" key="2">
    <citation type="submission" date="2017-05" db="UniProtKB">
        <authorList>
            <consortium name="EnsemblMetazoa"/>
        </authorList>
    </citation>
    <scope>IDENTIFICATION</scope>
</reference>
<dbReference type="InterPro" id="IPR013520">
    <property type="entry name" value="Ribonucl_H"/>
</dbReference>
<comment type="similarity">
    <text evidence="7">Belongs to the exonuclease superfamily. TREX family.</text>
</comment>
<organism evidence="10">
    <name type="scientific">Amphimedon queenslandica</name>
    <name type="common">Sponge</name>
    <dbReference type="NCBI Taxonomy" id="400682"/>
    <lineage>
        <taxon>Eukaryota</taxon>
        <taxon>Metazoa</taxon>
        <taxon>Porifera</taxon>
        <taxon>Demospongiae</taxon>
        <taxon>Heteroscleromorpha</taxon>
        <taxon>Haplosclerida</taxon>
        <taxon>Niphatidae</taxon>
        <taxon>Amphimedon</taxon>
    </lineage>
</organism>
<dbReference type="PANTHER" id="PTHR13058:SF19">
    <property type="entry name" value="LD40940P"/>
    <property type="match status" value="1"/>
</dbReference>
<dbReference type="OMA" id="VEMINGH"/>
<evidence type="ECO:0000313" key="10">
    <source>
        <dbReference type="EnsemblMetazoa" id="Aqu2.1.21479_001"/>
    </source>
</evidence>
<proteinExistence type="inferred from homology"/>
<dbReference type="InterPro" id="IPR012337">
    <property type="entry name" value="RNaseH-like_sf"/>
</dbReference>
<gene>
    <name evidence="10" type="primary">105314052</name>
</gene>
<evidence type="ECO:0000256" key="7">
    <source>
        <dbReference type="ARBA" id="ARBA00025769"/>
    </source>
</evidence>
<dbReference type="GO" id="GO:0003676">
    <property type="term" value="F:nucleic acid binding"/>
    <property type="evidence" value="ECO:0007669"/>
    <property type="project" value="InterPro"/>
</dbReference>